<organism evidence="5 6">
    <name type="scientific">Cryomyces antarcticus</name>
    <dbReference type="NCBI Taxonomy" id="329879"/>
    <lineage>
        <taxon>Eukaryota</taxon>
        <taxon>Fungi</taxon>
        <taxon>Dikarya</taxon>
        <taxon>Ascomycota</taxon>
        <taxon>Pezizomycotina</taxon>
        <taxon>Dothideomycetes</taxon>
        <taxon>Dothideomycetes incertae sedis</taxon>
        <taxon>Cryomyces</taxon>
    </lineage>
</organism>
<evidence type="ECO:0000256" key="3">
    <source>
        <dbReference type="ARBA" id="ARBA00022679"/>
    </source>
</evidence>
<dbReference type="EC" id="2.1.1.37" evidence="1"/>
<evidence type="ECO:0000313" key="6">
    <source>
        <dbReference type="Proteomes" id="UP001357485"/>
    </source>
</evidence>
<dbReference type="Gene3D" id="3.90.120.10">
    <property type="entry name" value="DNA Methylase, subunit A, domain 2"/>
    <property type="match status" value="1"/>
</dbReference>
<evidence type="ECO:0000256" key="4">
    <source>
        <dbReference type="ARBA" id="ARBA00022691"/>
    </source>
</evidence>
<reference evidence="5 6" key="1">
    <citation type="submission" date="2023-08" db="EMBL/GenBank/DDBJ databases">
        <title>Black Yeasts Isolated from many extreme environments.</title>
        <authorList>
            <person name="Coleine C."/>
            <person name="Stajich J.E."/>
            <person name="Selbmann L."/>
        </authorList>
    </citation>
    <scope>NUCLEOTIDE SEQUENCE [LARGE SCALE GENOMIC DNA]</scope>
    <source>
        <strain evidence="5 6">CCFEE 536</strain>
    </source>
</reference>
<proteinExistence type="predicted"/>
<keyword evidence="4" id="KW-0949">S-adenosyl-L-methionine</keyword>
<dbReference type="InterPro" id="IPR001525">
    <property type="entry name" value="C5_MeTfrase"/>
</dbReference>
<name>A0ABR0M287_9PEZI</name>
<comment type="caution">
    <text evidence="5">The sequence shown here is derived from an EMBL/GenBank/DDBJ whole genome shotgun (WGS) entry which is preliminary data.</text>
</comment>
<dbReference type="InterPro" id="IPR029063">
    <property type="entry name" value="SAM-dependent_MTases_sf"/>
</dbReference>
<feature type="non-terminal residue" evidence="5">
    <location>
        <position position="118"/>
    </location>
</feature>
<dbReference type="Pfam" id="PF00145">
    <property type="entry name" value="DNA_methylase"/>
    <property type="match status" value="1"/>
</dbReference>
<dbReference type="PANTHER" id="PTHR10629">
    <property type="entry name" value="CYTOSINE-SPECIFIC METHYLTRANSFERASE"/>
    <property type="match status" value="1"/>
</dbReference>
<keyword evidence="3" id="KW-0808">Transferase</keyword>
<evidence type="ECO:0000313" key="5">
    <source>
        <dbReference type="EMBL" id="KAK5277007.1"/>
    </source>
</evidence>
<dbReference type="PANTHER" id="PTHR10629:SF54">
    <property type="entry name" value="DNA METHYLTRANSFERASE DIM-2"/>
    <property type="match status" value="1"/>
</dbReference>
<dbReference type="SUPFAM" id="SSF53335">
    <property type="entry name" value="S-adenosyl-L-methionine-dependent methyltransferases"/>
    <property type="match status" value="1"/>
</dbReference>
<gene>
    <name evidence="5" type="ORF">LTR16_010371</name>
</gene>
<dbReference type="InterPro" id="IPR050390">
    <property type="entry name" value="C5-Methyltransferase"/>
</dbReference>
<dbReference type="EMBL" id="JAVRRA010002935">
    <property type="protein sequence ID" value="KAK5277007.1"/>
    <property type="molecule type" value="Genomic_DNA"/>
</dbReference>
<sequence length="118" mass="13796">MVPRHPLKQNFVQAVQRGYMARPQREMYDWRNPFQRDPNMRSWSRANPHGLFQTISTACRPRDAFHGRVLHWEEHRLLTIMEARRAQGVLDDEVIVGLPSSRWRIVGNSVARPVALGL</sequence>
<dbReference type="Proteomes" id="UP001357485">
    <property type="component" value="Unassembled WGS sequence"/>
</dbReference>
<protein>
    <recommendedName>
        <fullName evidence="1">DNA (cytosine-5-)-methyltransferase</fullName>
        <ecNumber evidence="1">2.1.1.37</ecNumber>
    </recommendedName>
</protein>
<keyword evidence="2" id="KW-0489">Methyltransferase</keyword>
<keyword evidence="6" id="KW-1185">Reference proteome</keyword>
<evidence type="ECO:0000256" key="2">
    <source>
        <dbReference type="ARBA" id="ARBA00022603"/>
    </source>
</evidence>
<accession>A0ABR0M287</accession>
<evidence type="ECO:0000256" key="1">
    <source>
        <dbReference type="ARBA" id="ARBA00011975"/>
    </source>
</evidence>